<sequence>MSSSMASLRRGALALALAGAGLLLAACSNSDSDPAPPPASYSATIRYTSFGVPHVKADNFKGAGYGYGYAFARDNICTFAEEIVTLHGERSKVFGEAGGYLGQLGDQWDNISSDFFYKLLFTPALAARVKAASGQDSQDITAGFVAGYNRYLREVGAAGLPAECKGADWVVPMTEDDAYLRYMQAAMAGSSMAFIRSIGSAQPPGVVVATRTPKARATQLAQNAKAAKPLTLAALQNSSIATSLKVIQEHVIGSNGVALGKDATESGAGIVLGNPHFPWWGTLRLNQVHMTVASAGYDVYGATLLGVPLPLIGFNSTLAWTHTFSTDNRFTLRVLTLDPTDATRYVKDGVSKPLTAVPLTISAKRSDGSLHDITRTLYLSEFGPMLADADFAWSAGSAFAIQDANYVNYKLIDQVILNGKATDVDSLRTAAATYVAMPWVNTMAADKAGKTLYGNFSVAANVADAQIAGCVPGAPYPFQDLMNSIGLVVMTGSTSLCDWAGGVGAAQRPWVTRSDYILNANDSHWWPQATTFLSGYPKIIATGPDAEAMVQGERTRNGHAMVRDRLAGADGLAGNKFNVANLQQLYLQGRFFRAEKWVPEFVAACLASATASAAAKDACSVLQGWNLRHGMLSSGAILFREFYERLGELRDPKWWAVPYSVSDPLETPRGAASTAAALVELEALVLTRQFDTALKRRARPIDSQLVIRGGVPQPIPGGRYTFNNWRGQKTEFPPLSGNFAYLADPLNNQGAYGNSYMQFVTWDASGPVAEGMLTYGQSSHASSEHFNDLTRLYSAGQWAKLPYTDAQITADPNYRVVTISE</sequence>
<accession>A0A4Q7W0N4</accession>
<dbReference type="Gene3D" id="1.10.1400.10">
    <property type="match status" value="1"/>
</dbReference>
<dbReference type="PANTHER" id="PTHR34218">
    <property type="entry name" value="PEPTIDASE S45 PENICILLIN AMIDASE"/>
    <property type="match status" value="1"/>
</dbReference>
<dbReference type="GO" id="GO:0017000">
    <property type="term" value="P:antibiotic biosynthetic process"/>
    <property type="evidence" value="ECO:0007669"/>
    <property type="project" value="InterPro"/>
</dbReference>
<evidence type="ECO:0000313" key="7">
    <source>
        <dbReference type="Proteomes" id="UP000293671"/>
    </source>
</evidence>
<proteinExistence type="inferred from homology"/>
<dbReference type="Proteomes" id="UP000293671">
    <property type="component" value="Unassembled WGS sequence"/>
</dbReference>
<reference evidence="6 7" key="1">
    <citation type="submission" date="2019-02" db="EMBL/GenBank/DDBJ databases">
        <title>Genomic Encyclopedia of Type Strains, Phase IV (KMG-IV): sequencing the most valuable type-strain genomes for metagenomic binning, comparative biology and taxonomic classification.</title>
        <authorList>
            <person name="Goeker M."/>
        </authorList>
    </citation>
    <scope>NUCLEOTIDE SEQUENCE [LARGE SCALE GENOMIC DNA]</scope>
    <source>
        <strain evidence="6 7">DSM 19570</strain>
    </source>
</reference>
<dbReference type="InterPro" id="IPR023343">
    <property type="entry name" value="Penicillin_amidase_dom1"/>
</dbReference>
<dbReference type="InterPro" id="IPR029055">
    <property type="entry name" value="Ntn_hydrolases_N"/>
</dbReference>
<evidence type="ECO:0000256" key="5">
    <source>
        <dbReference type="SAM" id="SignalP"/>
    </source>
</evidence>
<protein>
    <submittedName>
        <fullName evidence="6">Acyl-homoserine-lactone acylase</fullName>
    </submittedName>
</protein>
<organism evidence="6 7">
    <name type="scientific">Rivibacter subsaxonicus</name>
    <dbReference type="NCBI Taxonomy" id="457575"/>
    <lineage>
        <taxon>Bacteria</taxon>
        <taxon>Pseudomonadati</taxon>
        <taxon>Pseudomonadota</taxon>
        <taxon>Betaproteobacteria</taxon>
        <taxon>Burkholderiales</taxon>
        <taxon>Rivibacter</taxon>
    </lineage>
</organism>
<feature type="chain" id="PRO_5020958773" evidence="5">
    <location>
        <begin position="26"/>
        <end position="821"/>
    </location>
</feature>
<dbReference type="Gene3D" id="3.60.20.10">
    <property type="entry name" value="Glutamine Phosphoribosylpyrophosphate, subunit 1, domain 1"/>
    <property type="match status" value="1"/>
</dbReference>
<evidence type="ECO:0000256" key="2">
    <source>
        <dbReference type="ARBA" id="ARBA00022729"/>
    </source>
</evidence>
<feature type="signal peptide" evidence="5">
    <location>
        <begin position="1"/>
        <end position="25"/>
    </location>
</feature>
<evidence type="ECO:0000256" key="1">
    <source>
        <dbReference type="ARBA" id="ARBA00006586"/>
    </source>
</evidence>
<evidence type="ECO:0000313" key="6">
    <source>
        <dbReference type="EMBL" id="RZU02782.1"/>
    </source>
</evidence>
<dbReference type="PANTHER" id="PTHR34218:SF3">
    <property type="entry name" value="ACYL-HOMOSERINE LACTONE ACYLASE PVDQ"/>
    <property type="match status" value="1"/>
</dbReference>
<keyword evidence="7" id="KW-1185">Reference proteome</keyword>
<comment type="caution">
    <text evidence="6">The sequence shown here is derived from an EMBL/GenBank/DDBJ whole genome shotgun (WGS) entry which is preliminary data.</text>
</comment>
<keyword evidence="4" id="KW-0865">Zymogen</keyword>
<dbReference type="InterPro" id="IPR002692">
    <property type="entry name" value="S45"/>
</dbReference>
<dbReference type="Gene3D" id="1.10.439.10">
    <property type="entry name" value="Penicillin Amidohydrolase, domain 1"/>
    <property type="match status" value="1"/>
</dbReference>
<dbReference type="InterPro" id="IPR043146">
    <property type="entry name" value="Penicillin_amidase_N_B-knob"/>
</dbReference>
<dbReference type="EMBL" id="SHKP01000004">
    <property type="protein sequence ID" value="RZU02782.1"/>
    <property type="molecule type" value="Genomic_DNA"/>
</dbReference>
<evidence type="ECO:0000256" key="3">
    <source>
        <dbReference type="ARBA" id="ARBA00022801"/>
    </source>
</evidence>
<keyword evidence="2 5" id="KW-0732">Signal</keyword>
<name>A0A4Q7W0N4_9BURK</name>
<keyword evidence="3" id="KW-0378">Hydrolase</keyword>
<dbReference type="RefSeq" id="WP_165393229.1">
    <property type="nucleotide sequence ID" value="NZ_SHKP01000004.1"/>
</dbReference>
<comment type="similarity">
    <text evidence="1">Belongs to the peptidase S45 family.</text>
</comment>
<dbReference type="GO" id="GO:0016811">
    <property type="term" value="F:hydrolase activity, acting on carbon-nitrogen (but not peptide) bonds, in linear amides"/>
    <property type="evidence" value="ECO:0007669"/>
    <property type="project" value="InterPro"/>
</dbReference>
<evidence type="ECO:0000256" key="4">
    <source>
        <dbReference type="ARBA" id="ARBA00023145"/>
    </source>
</evidence>
<gene>
    <name evidence="6" type="ORF">EV670_0811</name>
</gene>
<dbReference type="Pfam" id="PF01804">
    <property type="entry name" value="Penicil_amidase"/>
    <property type="match status" value="1"/>
</dbReference>
<dbReference type="AlphaFoldDB" id="A0A4Q7W0N4"/>
<dbReference type="Gene3D" id="2.30.120.10">
    <property type="match status" value="1"/>
</dbReference>
<dbReference type="SUPFAM" id="SSF56235">
    <property type="entry name" value="N-terminal nucleophile aminohydrolases (Ntn hydrolases)"/>
    <property type="match status" value="1"/>
</dbReference>
<dbReference type="InterPro" id="IPR043147">
    <property type="entry name" value="Penicillin_amidase_A-knob"/>
</dbReference>